<comment type="caution">
    <text evidence="7">The sequence shown here is derived from an EMBL/GenBank/DDBJ whole genome shotgun (WGS) entry which is preliminary data.</text>
</comment>
<dbReference type="Proteomes" id="UP000231279">
    <property type="component" value="Unassembled WGS sequence"/>
</dbReference>
<name>A0A2G9GLJ3_9LAMI</name>
<dbReference type="AlphaFoldDB" id="A0A2G9GLJ3"/>
<keyword evidence="8" id="KW-1185">Reference proteome</keyword>
<dbReference type="GO" id="GO:0004252">
    <property type="term" value="F:serine-type endopeptidase activity"/>
    <property type="evidence" value="ECO:0007669"/>
    <property type="project" value="InterPro"/>
</dbReference>
<dbReference type="InterPro" id="IPR010259">
    <property type="entry name" value="S8pro/Inhibitor_I9"/>
</dbReference>
<proteinExistence type="inferred from homology"/>
<feature type="signal peptide" evidence="5">
    <location>
        <begin position="1"/>
        <end position="22"/>
    </location>
</feature>
<dbReference type="PROSITE" id="PS00136">
    <property type="entry name" value="SUBTILASE_ASP"/>
    <property type="match status" value="1"/>
</dbReference>
<accession>A0A2G9GLJ3</accession>
<dbReference type="Gene3D" id="3.30.70.80">
    <property type="entry name" value="Peptidase S8 propeptide/proteinase inhibitor I9"/>
    <property type="match status" value="1"/>
</dbReference>
<dbReference type="PROSITE" id="PS51892">
    <property type="entry name" value="SUBTILASE"/>
    <property type="match status" value="1"/>
</dbReference>
<dbReference type="PRINTS" id="PR00723">
    <property type="entry name" value="SUBTILISIN"/>
</dbReference>
<evidence type="ECO:0000313" key="8">
    <source>
        <dbReference type="Proteomes" id="UP000231279"/>
    </source>
</evidence>
<dbReference type="STRING" id="429701.A0A2G9GLJ3"/>
<sequence>MSIIPVFNLVCILILQLSSAIASDVSLETYIVHVDSPDTQLLSEQSQVLETWYNSFLPTTTASSTETQRLVYSYRNVFSGFAAKLTSEEVKLMQEKKGFISATPQQLLPLHTTRTPNFLGLNQNVGLWKESNYGKGIIIGVLDTGIFPYHPSFNDEGMPPPPAKWKGKCEFNFTDACNNKLIGARQFGLGDGTPLDYEGHGTHADVVNSKIGSLKYSCAIFKRFFL</sequence>
<feature type="chain" id="PRO_5013735446" evidence="5">
    <location>
        <begin position="23"/>
        <end position="226"/>
    </location>
</feature>
<dbReference type="OrthoDB" id="911691at2759"/>
<dbReference type="GO" id="GO:0006508">
    <property type="term" value="P:proteolysis"/>
    <property type="evidence" value="ECO:0007669"/>
    <property type="project" value="InterPro"/>
</dbReference>
<comment type="similarity">
    <text evidence="1 4">Belongs to the peptidase S8 family.</text>
</comment>
<dbReference type="EC" id="3.4.21.25" evidence="7"/>
<comment type="caution">
    <text evidence="4">Lacks conserved residue(s) required for the propagation of feature annotation.</text>
</comment>
<evidence type="ECO:0000256" key="4">
    <source>
        <dbReference type="PROSITE-ProRule" id="PRU01240"/>
    </source>
</evidence>
<evidence type="ECO:0000313" key="7">
    <source>
        <dbReference type="EMBL" id="PIN06174.1"/>
    </source>
</evidence>
<gene>
    <name evidence="7" type="ORF">CDL12_21274</name>
</gene>
<dbReference type="Pfam" id="PF05922">
    <property type="entry name" value="Inhibitor_I9"/>
    <property type="match status" value="1"/>
</dbReference>
<evidence type="ECO:0000256" key="3">
    <source>
        <dbReference type="ARBA" id="ARBA00022801"/>
    </source>
</evidence>
<feature type="domain" description="Inhibitor I9" evidence="6">
    <location>
        <begin position="29"/>
        <end position="111"/>
    </location>
</feature>
<evidence type="ECO:0000256" key="2">
    <source>
        <dbReference type="ARBA" id="ARBA00022729"/>
    </source>
</evidence>
<dbReference type="InterPro" id="IPR015500">
    <property type="entry name" value="Peptidase_S8_subtilisin-rel"/>
</dbReference>
<dbReference type="InterPro" id="IPR037045">
    <property type="entry name" value="S8pro/Inhibitor_I9_sf"/>
</dbReference>
<dbReference type="EMBL" id="NKXS01004506">
    <property type="protein sequence ID" value="PIN06174.1"/>
    <property type="molecule type" value="Genomic_DNA"/>
</dbReference>
<organism evidence="7 8">
    <name type="scientific">Handroanthus impetiginosus</name>
    <dbReference type="NCBI Taxonomy" id="429701"/>
    <lineage>
        <taxon>Eukaryota</taxon>
        <taxon>Viridiplantae</taxon>
        <taxon>Streptophyta</taxon>
        <taxon>Embryophyta</taxon>
        <taxon>Tracheophyta</taxon>
        <taxon>Spermatophyta</taxon>
        <taxon>Magnoliopsida</taxon>
        <taxon>eudicotyledons</taxon>
        <taxon>Gunneridae</taxon>
        <taxon>Pentapetalae</taxon>
        <taxon>asterids</taxon>
        <taxon>lamiids</taxon>
        <taxon>Lamiales</taxon>
        <taxon>Bignoniaceae</taxon>
        <taxon>Crescentiina</taxon>
        <taxon>Tabebuia alliance</taxon>
        <taxon>Handroanthus</taxon>
    </lineage>
</organism>
<keyword evidence="3 7" id="KW-0378">Hydrolase</keyword>
<evidence type="ECO:0000259" key="6">
    <source>
        <dbReference type="Pfam" id="PF05922"/>
    </source>
</evidence>
<evidence type="ECO:0000256" key="1">
    <source>
        <dbReference type="ARBA" id="ARBA00011073"/>
    </source>
</evidence>
<protein>
    <submittedName>
        <fullName evidence="7">Cucumisin</fullName>
        <ecNumber evidence="7">3.4.21.25</ecNumber>
    </submittedName>
</protein>
<dbReference type="Gene3D" id="3.40.50.200">
    <property type="entry name" value="Peptidase S8/S53 domain"/>
    <property type="match status" value="1"/>
</dbReference>
<dbReference type="PANTHER" id="PTHR10795">
    <property type="entry name" value="PROPROTEIN CONVERTASE SUBTILISIN/KEXIN"/>
    <property type="match status" value="1"/>
</dbReference>
<keyword evidence="2 5" id="KW-0732">Signal</keyword>
<reference evidence="8" key="1">
    <citation type="journal article" date="2018" name="Gigascience">
        <title>Genome assembly of the Pink Ipe (Handroanthus impetiginosus, Bignoniaceae), a highly valued, ecologically keystone Neotropical timber forest tree.</title>
        <authorList>
            <person name="Silva-Junior O.B."/>
            <person name="Grattapaglia D."/>
            <person name="Novaes E."/>
            <person name="Collevatti R.G."/>
        </authorList>
    </citation>
    <scope>NUCLEOTIDE SEQUENCE [LARGE SCALE GENOMIC DNA]</scope>
    <source>
        <strain evidence="8">cv. UFG-1</strain>
    </source>
</reference>
<dbReference type="SUPFAM" id="SSF52743">
    <property type="entry name" value="Subtilisin-like"/>
    <property type="match status" value="1"/>
</dbReference>
<dbReference type="InterPro" id="IPR023827">
    <property type="entry name" value="Peptidase_S8_Asp-AS"/>
</dbReference>
<dbReference type="InterPro" id="IPR045051">
    <property type="entry name" value="SBT"/>
</dbReference>
<dbReference type="InterPro" id="IPR036852">
    <property type="entry name" value="Peptidase_S8/S53_dom_sf"/>
</dbReference>
<evidence type="ECO:0000256" key="5">
    <source>
        <dbReference type="SAM" id="SignalP"/>
    </source>
</evidence>